<comment type="caution">
    <text evidence="2">The sequence shown here is derived from an EMBL/GenBank/DDBJ whole genome shotgun (WGS) entry which is preliminary data.</text>
</comment>
<sequence>MHDLVQLPTYGFSSFPTSQKGVNILNDDLSEFLSRLDLKEGGNEDIPSHNIPTGGAFRKPHNPSKPNLKLSFATPHDHSSVPANVEPIPSVPANVEPINIPSRDMGTPDLNPWLNDQDENRLPEPLTPTSSPRTTVPTVPAADSQELYNSVSESIQGYLLGLFPGGTGSELSRAHVGDVADVSRCIVNLDMDPKTRNLRSGISAILMQLPRALFLKETQVPVENSILEIIRGAWMDRQNATQSSQFNSLLPHPQSPPTIVRTTQQVPATPSNVAGVQTPVHTPINAEAKYGDPPDKVFRNSREFWRIKGFPAEPGETAWYVSSSKWKLRKPSEILDPTPRLGDLYVHRDTTSLDCRQVWLFVRDTEGDHIWKDLSITSELQNSNNSFQGITHPEHTHRYLKFHSVGKKEPSWVKFPGKKGKRRAE</sequence>
<reference evidence="2" key="1">
    <citation type="submission" date="2018-04" db="EMBL/GenBank/DDBJ databases">
        <title>Whole genome sequencing of Hypsizygus marmoreus.</title>
        <authorList>
            <person name="Choi I.-G."/>
            <person name="Min B."/>
            <person name="Kim J.-G."/>
            <person name="Kim S."/>
            <person name="Oh Y.-L."/>
            <person name="Kong W.-S."/>
            <person name="Park H."/>
            <person name="Jeong J."/>
            <person name="Song E.-S."/>
        </authorList>
    </citation>
    <scope>NUCLEOTIDE SEQUENCE [LARGE SCALE GENOMIC DNA]</scope>
    <source>
        <strain evidence="2">51987-8</strain>
    </source>
</reference>
<evidence type="ECO:0000313" key="2">
    <source>
        <dbReference type="EMBL" id="RDB18710.1"/>
    </source>
</evidence>
<evidence type="ECO:0000313" key="3">
    <source>
        <dbReference type="Proteomes" id="UP000076154"/>
    </source>
</evidence>
<feature type="compositionally biased region" description="Low complexity" evidence="1">
    <location>
        <begin position="123"/>
        <end position="138"/>
    </location>
</feature>
<dbReference type="InParanoid" id="A0A369JBX5"/>
<feature type="region of interest" description="Disordered" evidence="1">
    <location>
        <begin position="43"/>
        <end position="138"/>
    </location>
</feature>
<evidence type="ECO:0000256" key="1">
    <source>
        <dbReference type="SAM" id="MobiDB-lite"/>
    </source>
</evidence>
<gene>
    <name evidence="2" type="ORF">Hypma_014667</name>
</gene>
<organism evidence="2 3">
    <name type="scientific">Hypsizygus marmoreus</name>
    <name type="common">White beech mushroom</name>
    <name type="synonym">Agaricus marmoreus</name>
    <dbReference type="NCBI Taxonomy" id="39966"/>
    <lineage>
        <taxon>Eukaryota</taxon>
        <taxon>Fungi</taxon>
        <taxon>Dikarya</taxon>
        <taxon>Basidiomycota</taxon>
        <taxon>Agaricomycotina</taxon>
        <taxon>Agaricomycetes</taxon>
        <taxon>Agaricomycetidae</taxon>
        <taxon>Agaricales</taxon>
        <taxon>Tricholomatineae</taxon>
        <taxon>Lyophyllaceae</taxon>
        <taxon>Hypsizygus</taxon>
    </lineage>
</organism>
<dbReference type="AlphaFoldDB" id="A0A369JBX5"/>
<proteinExistence type="predicted"/>
<keyword evidence="3" id="KW-1185">Reference proteome</keyword>
<dbReference type="Proteomes" id="UP000076154">
    <property type="component" value="Unassembled WGS sequence"/>
</dbReference>
<name>A0A369JBX5_HYPMA</name>
<dbReference type="EMBL" id="LUEZ02000090">
    <property type="protein sequence ID" value="RDB18710.1"/>
    <property type="molecule type" value="Genomic_DNA"/>
</dbReference>
<protein>
    <submittedName>
        <fullName evidence="2">Uncharacterized protein</fullName>
    </submittedName>
</protein>
<accession>A0A369JBX5</accession>